<dbReference type="OrthoDB" id="7462577at2759"/>
<evidence type="ECO:0000259" key="10">
    <source>
        <dbReference type="PROSITE" id="PS51975"/>
    </source>
</evidence>
<dbReference type="GO" id="GO:0004523">
    <property type="term" value="F:RNA-DNA hybrid ribonuclease activity"/>
    <property type="evidence" value="ECO:0007669"/>
    <property type="project" value="UniProtKB-UniRule"/>
</dbReference>
<evidence type="ECO:0000256" key="8">
    <source>
        <dbReference type="PROSITE-ProRule" id="PRU01319"/>
    </source>
</evidence>
<dbReference type="EMBL" id="ML004953">
    <property type="protein sequence ID" value="RKP21453.1"/>
    <property type="molecule type" value="Genomic_DNA"/>
</dbReference>
<feature type="binding site" evidence="8">
    <location>
        <position position="34"/>
    </location>
    <ligand>
        <name>a divalent metal cation</name>
        <dbReference type="ChEBI" id="CHEBI:60240"/>
    </ligand>
</feature>
<evidence type="ECO:0000256" key="1">
    <source>
        <dbReference type="ARBA" id="ARBA00000077"/>
    </source>
</evidence>
<keyword evidence="13" id="KW-1185">Reference proteome</keyword>
<dbReference type="PANTHER" id="PTHR10954:SF7">
    <property type="entry name" value="RIBONUCLEASE H2 SUBUNIT A"/>
    <property type="match status" value="1"/>
</dbReference>
<keyword evidence="5 8" id="KW-0479">Metal-binding</keyword>
<evidence type="ECO:0000256" key="9">
    <source>
        <dbReference type="RuleBase" id="RU003515"/>
    </source>
</evidence>
<gene>
    <name evidence="11" type="ORF">O9G_000725</name>
    <name evidence="12" type="ORF">ROZALSC1DRAFT_27136</name>
</gene>
<evidence type="ECO:0000256" key="2">
    <source>
        <dbReference type="ARBA" id="ARBA00001946"/>
    </source>
</evidence>
<evidence type="ECO:0000313" key="13">
    <source>
        <dbReference type="Proteomes" id="UP000030755"/>
    </source>
</evidence>
<reference evidence="14" key="2">
    <citation type="journal article" date="2018" name="Nat. Microbiol.">
        <title>Leveraging single-cell genomics to expand the fungal tree of life.</title>
        <authorList>
            <person name="Ahrendt S.R."/>
            <person name="Quandt C.A."/>
            <person name="Ciobanu D."/>
            <person name="Clum A."/>
            <person name="Salamov A."/>
            <person name="Andreopoulos B."/>
            <person name="Cheng J.F."/>
            <person name="Woyke T."/>
            <person name="Pelin A."/>
            <person name="Henrissat B."/>
            <person name="Reynolds N.K."/>
            <person name="Benny G.L."/>
            <person name="Smith M.E."/>
            <person name="James T.Y."/>
            <person name="Grigoriev I.V."/>
        </authorList>
    </citation>
    <scope>NUCLEOTIDE SEQUENCE [LARGE SCALE GENOMIC DNA]</scope>
    <source>
        <strain evidence="14">CSF55</strain>
    </source>
</reference>
<dbReference type="OMA" id="RYSWQTA"/>
<reference evidence="12" key="3">
    <citation type="submission" date="2018-08" db="EMBL/GenBank/DDBJ databases">
        <title>Leveraging single-cell genomics to expand the Fungal Tree of Life.</title>
        <authorList>
            <consortium name="DOE Joint Genome Institute"/>
            <person name="Ahrendt S.R."/>
            <person name="Quandt C.A."/>
            <person name="Ciobanu D."/>
            <person name="Clum A."/>
            <person name="Salamov A."/>
            <person name="Andreopoulos B."/>
            <person name="Cheng J.-F."/>
            <person name="Woyke T."/>
            <person name="Pelin A."/>
            <person name="Henrissat B."/>
            <person name="Reynolds N."/>
            <person name="Benny G.L."/>
            <person name="Smith M.E."/>
            <person name="James T.Y."/>
            <person name="Grigoriev I.V."/>
        </authorList>
    </citation>
    <scope>NUCLEOTIDE SEQUENCE</scope>
    <source>
        <strain evidence="12">CSF55</strain>
    </source>
</reference>
<dbReference type="SUPFAM" id="SSF53098">
    <property type="entry name" value="Ribonuclease H-like"/>
    <property type="match status" value="1"/>
</dbReference>
<reference evidence="11 13" key="1">
    <citation type="journal article" date="2013" name="Curr. Biol.">
        <title>Shared signatures of parasitism and phylogenomics unite Cryptomycota and microsporidia.</title>
        <authorList>
            <person name="James T.Y."/>
            <person name="Pelin A."/>
            <person name="Bonen L."/>
            <person name="Ahrendt S."/>
            <person name="Sain D."/>
            <person name="Corradi N."/>
            <person name="Stajich J.E."/>
        </authorList>
    </citation>
    <scope>NUCLEOTIDE SEQUENCE [LARGE SCALE GENOMIC DNA]</scope>
    <source>
        <strain evidence="11">CSF55</strain>
        <strain evidence="11">CSF55</strain>
    </source>
</reference>
<dbReference type="Gene3D" id="1.10.10.460">
    <property type="entry name" value="Ribonuclease hii. Domain 2"/>
    <property type="match status" value="1"/>
</dbReference>
<dbReference type="Proteomes" id="UP000030755">
    <property type="component" value="Unassembled WGS sequence"/>
</dbReference>
<organism evidence="11 13">
    <name type="scientific">Rozella allomycis (strain CSF55)</name>
    <dbReference type="NCBI Taxonomy" id="988480"/>
    <lineage>
        <taxon>Eukaryota</taxon>
        <taxon>Fungi</taxon>
        <taxon>Fungi incertae sedis</taxon>
        <taxon>Cryptomycota</taxon>
        <taxon>Cryptomycota incertae sedis</taxon>
        <taxon>Rozella</taxon>
    </lineage>
</organism>
<feature type="binding site" evidence="8">
    <location>
        <position position="35"/>
    </location>
    <ligand>
        <name>a divalent metal cation</name>
        <dbReference type="ChEBI" id="CHEBI:60240"/>
    </ligand>
</feature>
<feature type="binding site" evidence="8">
    <location>
        <position position="139"/>
    </location>
    <ligand>
        <name>a divalent metal cation</name>
        <dbReference type="ChEBI" id="CHEBI:60240"/>
    </ligand>
</feature>
<dbReference type="GO" id="GO:0043137">
    <property type="term" value="P:DNA replication, removal of RNA primer"/>
    <property type="evidence" value="ECO:0007669"/>
    <property type="project" value="EnsemblFungi"/>
</dbReference>
<keyword evidence="4 8" id="KW-0540">Nuclease</keyword>
<dbReference type="PROSITE" id="PS51975">
    <property type="entry name" value="RNASE_H_2"/>
    <property type="match status" value="1"/>
</dbReference>
<dbReference type="InterPro" id="IPR012337">
    <property type="entry name" value="RNaseH-like_sf"/>
</dbReference>
<comment type="cofactor">
    <cofactor evidence="2">
        <name>Mg(2+)</name>
        <dbReference type="ChEBI" id="CHEBI:18420"/>
    </cofactor>
</comment>
<evidence type="ECO:0000256" key="4">
    <source>
        <dbReference type="ARBA" id="ARBA00022722"/>
    </source>
</evidence>
<evidence type="ECO:0000313" key="12">
    <source>
        <dbReference type="EMBL" id="RKP21453.1"/>
    </source>
</evidence>
<evidence type="ECO:0000313" key="11">
    <source>
        <dbReference type="EMBL" id="EPZ35329.1"/>
    </source>
</evidence>
<dbReference type="Proteomes" id="UP000281549">
    <property type="component" value="Unassembled WGS sequence"/>
</dbReference>
<dbReference type="InterPro" id="IPR036397">
    <property type="entry name" value="RNaseH_sf"/>
</dbReference>
<dbReference type="EMBL" id="KE560848">
    <property type="protein sequence ID" value="EPZ35329.1"/>
    <property type="molecule type" value="Genomic_DNA"/>
</dbReference>
<dbReference type="STRING" id="988480.A0A075AYX5"/>
<comment type="catalytic activity">
    <reaction evidence="1 8 9">
        <text>Endonucleolytic cleavage to 5'-phosphomonoester.</text>
        <dbReference type="EC" id="3.1.26.4"/>
    </reaction>
</comment>
<dbReference type="GO" id="GO:0046872">
    <property type="term" value="F:metal ion binding"/>
    <property type="evidence" value="ECO:0007669"/>
    <property type="project" value="UniProtKB-KW"/>
</dbReference>
<evidence type="ECO:0000256" key="6">
    <source>
        <dbReference type="ARBA" id="ARBA00022759"/>
    </source>
</evidence>
<proteinExistence type="inferred from homology"/>
<dbReference type="NCBIfam" id="TIGR00729">
    <property type="entry name" value="ribonuclease HII"/>
    <property type="match status" value="1"/>
</dbReference>
<keyword evidence="6 8" id="KW-0255">Endonuclease</keyword>
<dbReference type="InterPro" id="IPR004649">
    <property type="entry name" value="RNase_H2_suA"/>
</dbReference>
<dbReference type="GO" id="GO:0003723">
    <property type="term" value="F:RNA binding"/>
    <property type="evidence" value="ECO:0007669"/>
    <property type="project" value="UniProtKB-UniRule"/>
</dbReference>
<evidence type="ECO:0000256" key="7">
    <source>
        <dbReference type="ARBA" id="ARBA00022801"/>
    </source>
</evidence>
<name>A0A075AYX5_ROZAC</name>
<dbReference type="InterPro" id="IPR024567">
    <property type="entry name" value="RNase_HII/HIII_dom"/>
</dbReference>
<comment type="similarity">
    <text evidence="3">Belongs to the RNase HII family. Eukaryotic subfamily.</text>
</comment>
<dbReference type="PANTHER" id="PTHR10954">
    <property type="entry name" value="RIBONUCLEASE H2 SUBUNIT A"/>
    <property type="match status" value="1"/>
</dbReference>
<comment type="function">
    <text evidence="9">Endonuclease that specifically degrades the RNA of RNA-DNA hybrids.</text>
</comment>
<dbReference type="FunFam" id="3.30.420.10:FF:000016">
    <property type="entry name" value="Ribonuclease"/>
    <property type="match status" value="1"/>
</dbReference>
<accession>A0A075AYX5</accession>
<dbReference type="CDD" id="cd07181">
    <property type="entry name" value="RNase_HII_eukaryota_like"/>
    <property type="match status" value="1"/>
</dbReference>
<dbReference type="GO" id="GO:0032299">
    <property type="term" value="C:ribonuclease H2 complex"/>
    <property type="evidence" value="ECO:0007669"/>
    <property type="project" value="EnsemblFungi"/>
</dbReference>
<dbReference type="EC" id="3.1.26.4" evidence="9"/>
<keyword evidence="7 8" id="KW-0378">Hydrolase</keyword>
<comment type="cofactor">
    <cofactor evidence="8">
        <name>Mn(2+)</name>
        <dbReference type="ChEBI" id="CHEBI:29035"/>
    </cofactor>
    <cofactor evidence="8">
        <name>Mg(2+)</name>
        <dbReference type="ChEBI" id="CHEBI:18420"/>
    </cofactor>
    <text evidence="8">Manganese or magnesium. Binds 1 divalent metal ion per monomer in the absence of substrate. May bind a second metal ion after substrate binding.</text>
</comment>
<dbReference type="GO" id="GO:1990516">
    <property type="term" value="P:ribonucleotide excision repair"/>
    <property type="evidence" value="ECO:0007669"/>
    <property type="project" value="EnsemblFungi"/>
</dbReference>
<evidence type="ECO:0000313" key="14">
    <source>
        <dbReference type="Proteomes" id="UP000281549"/>
    </source>
</evidence>
<dbReference type="HOGENOM" id="CLU_036532_0_3_1"/>
<protein>
    <recommendedName>
        <fullName evidence="9">Ribonuclease</fullName>
        <ecNumber evidence="9">3.1.26.4</ecNumber>
    </recommendedName>
</protein>
<dbReference type="Gene3D" id="3.30.420.10">
    <property type="entry name" value="Ribonuclease H-like superfamily/Ribonuclease H"/>
    <property type="match status" value="1"/>
</dbReference>
<dbReference type="InterPro" id="IPR023160">
    <property type="entry name" value="RNase_HII_hlx-loop-hlx_cap_dom"/>
</dbReference>
<sequence>MENLPKKITTSLVCEAPFIIPDVIKNSACLVGVDEAGRGPMVYSVFVCALDEEESLKQQPFADSKTLSEKERDDIYNNCVENESSKFWWVVKVLTPQDISNSMLRRSKYNLNELSHDTVIELFRYLISKGINVKKAFVDTVGGPESYEKKLSSFFPNIKITVSKKADSIYPIVSGASIVAKVTRDYVLKNWVMREKTQVSDLYGSGYPGDPKTIQWLHDSMNPLFGFPDIIRFSWATTAKLLDEKCIKVEWPPIEENEPKKKKVKSTVVQMEKSYEDPFHEFLGLSFT</sequence>
<dbReference type="GO" id="GO:0005634">
    <property type="term" value="C:nucleus"/>
    <property type="evidence" value="ECO:0007669"/>
    <property type="project" value="EnsemblFungi"/>
</dbReference>
<dbReference type="AlphaFoldDB" id="A0A075AYX5"/>
<dbReference type="FunFam" id="1.10.10.460:FF:000001">
    <property type="entry name" value="Ribonuclease"/>
    <property type="match status" value="1"/>
</dbReference>
<evidence type="ECO:0000256" key="5">
    <source>
        <dbReference type="ARBA" id="ARBA00022723"/>
    </source>
</evidence>
<dbReference type="InterPro" id="IPR001352">
    <property type="entry name" value="RNase_HII/HIII"/>
</dbReference>
<evidence type="ECO:0000256" key="3">
    <source>
        <dbReference type="ARBA" id="ARBA00007058"/>
    </source>
</evidence>
<feature type="domain" description="RNase H type-2" evidence="10">
    <location>
        <begin position="28"/>
        <end position="247"/>
    </location>
</feature>
<dbReference type="Pfam" id="PF01351">
    <property type="entry name" value="RNase_HII"/>
    <property type="match status" value="1"/>
</dbReference>